<feature type="domain" description="Pan3 C-terminal knob" evidence="9">
    <location>
        <begin position="495"/>
        <end position="632"/>
    </location>
</feature>
<comment type="domain">
    <text evidence="7">The N-terminal zinc finger binds to poly(A) RNA.</text>
</comment>
<proteinExistence type="inferred from homology"/>
<evidence type="ECO:0000313" key="10">
    <source>
        <dbReference type="EMBL" id="KAF5314326.1"/>
    </source>
</evidence>
<dbReference type="InterPro" id="IPR001245">
    <property type="entry name" value="Ser-Thr/Tyr_kinase_cat_dom"/>
</dbReference>
<comment type="function">
    <text evidence="7">Regulatory subunit of the poly(A)-nuclease (PAN) deadenylation complex, one of two cytoplasmic mRNA deadenylases involved in mRNA turnover. PAN specifically shortens poly(A) tails of RNA and the activity is stimulated by poly(A)-binding protein PAB1. PAN deadenylation is followed by rapid degradation of the shortened mRNA tails by the CCR4-NOT complex. Deadenylated mRNAs are then degraded by two alternative mechanisms, namely exosome-mediated 3'-5' exonucleolytic degradation, or deadenlyation-dependent mRNA decaping and subsequent 5'-3' exonucleolytic degradation by XRN1. May also be involved in post-transcriptional maturation of mRNA poly(A) tails. PAN3 acts as a positive regulator for PAN activity, recruiting the catalytic subunit PAN2 to mRNA via its interaction with RNA and with PAB1.</text>
</comment>
<dbReference type="GO" id="GO:0000932">
    <property type="term" value="C:P-body"/>
    <property type="evidence" value="ECO:0007669"/>
    <property type="project" value="TreeGrafter"/>
</dbReference>
<dbReference type="HAMAP" id="MF_03181">
    <property type="entry name" value="PAN3"/>
    <property type="match status" value="1"/>
</dbReference>
<comment type="domain">
    <text evidence="7">The pseudokinase domain, the coiled-coil (CC), and C-terminal knob domain (CK) form a structural unit (PKC) that forms an extensive high-affinity interaction surface for PAN2.</text>
</comment>
<dbReference type="InterPro" id="IPR041332">
    <property type="entry name" value="Pan3_CK"/>
</dbReference>
<evidence type="ECO:0000256" key="4">
    <source>
        <dbReference type="ARBA" id="ARBA00022741"/>
    </source>
</evidence>
<feature type="binding site" evidence="7">
    <location>
        <position position="274"/>
    </location>
    <ligand>
        <name>ATP</name>
        <dbReference type="ChEBI" id="CHEBI:30616"/>
    </ligand>
</feature>
<keyword evidence="6 7" id="KW-0175">Coiled coil</keyword>
<dbReference type="GO" id="GO:0005524">
    <property type="term" value="F:ATP binding"/>
    <property type="evidence" value="ECO:0007669"/>
    <property type="project" value="UniProtKB-UniRule"/>
</dbReference>
<dbReference type="Gene3D" id="1.10.287.3700">
    <property type="match status" value="1"/>
</dbReference>
<dbReference type="Pfam" id="PF18101">
    <property type="entry name" value="Pan3_CK"/>
    <property type="match status" value="1"/>
</dbReference>
<dbReference type="GO" id="GO:0004672">
    <property type="term" value="F:protein kinase activity"/>
    <property type="evidence" value="ECO:0007669"/>
    <property type="project" value="InterPro"/>
</dbReference>
<reference evidence="10 11" key="1">
    <citation type="journal article" date="2020" name="ISME J.">
        <title>Uncovering the hidden diversity of litter-decomposition mechanisms in mushroom-forming fungi.</title>
        <authorList>
            <person name="Floudas D."/>
            <person name="Bentzer J."/>
            <person name="Ahren D."/>
            <person name="Johansson T."/>
            <person name="Persson P."/>
            <person name="Tunlid A."/>
        </authorList>
    </citation>
    <scope>NUCLEOTIDE SEQUENCE [LARGE SCALE GENOMIC DNA]</scope>
    <source>
        <strain evidence="10 11">CBS 101986</strain>
    </source>
</reference>
<dbReference type="EMBL" id="JAACJJ010000044">
    <property type="protein sequence ID" value="KAF5314326.1"/>
    <property type="molecule type" value="Genomic_DNA"/>
</dbReference>
<evidence type="ECO:0000256" key="2">
    <source>
        <dbReference type="ARBA" id="ARBA00022490"/>
    </source>
</evidence>
<keyword evidence="4 7" id="KW-0547">Nucleotide-binding</keyword>
<evidence type="ECO:0000313" key="11">
    <source>
        <dbReference type="Proteomes" id="UP000567179"/>
    </source>
</evidence>
<keyword evidence="2 7" id="KW-0963">Cytoplasm</keyword>
<evidence type="ECO:0000256" key="5">
    <source>
        <dbReference type="ARBA" id="ARBA00022840"/>
    </source>
</evidence>
<gene>
    <name evidence="7" type="primary">PAN3</name>
    <name evidence="10" type="ORF">D9619_011778</name>
</gene>
<dbReference type="GO" id="GO:0031251">
    <property type="term" value="C:PAN complex"/>
    <property type="evidence" value="ECO:0007669"/>
    <property type="project" value="UniProtKB-UniRule"/>
</dbReference>
<dbReference type="AlphaFoldDB" id="A0A8H5B108"/>
<evidence type="ECO:0000259" key="8">
    <source>
        <dbReference type="Pfam" id="PF07714"/>
    </source>
</evidence>
<dbReference type="SUPFAM" id="SSF56112">
    <property type="entry name" value="Protein kinase-like (PK-like)"/>
    <property type="match status" value="1"/>
</dbReference>
<dbReference type="GO" id="GO:0006397">
    <property type="term" value="P:mRNA processing"/>
    <property type="evidence" value="ECO:0007669"/>
    <property type="project" value="UniProtKB-KW"/>
</dbReference>
<dbReference type="PANTHER" id="PTHR12272:SF11">
    <property type="entry name" value="PAN2-PAN3 DEADENYLATION COMPLEX SUBUNIT PAN3"/>
    <property type="match status" value="1"/>
</dbReference>
<sequence>MAFFVRPQSTAVRIARPNAVDESPKPPTPRKDSVQRQCRNIVIYGHCKFQDKGCVYYHPPAEDSGVPRDPSPVARTDSPSVAALTPDAVNAPVFVPKFTLPRDVTSPPPADTTQHTQDEEAAYEDNYEYQPEYADYDYQVDQSVSDMQAMQLGYDDYHNHDMMEASYYAAAPVFLRQPLNYLLYTPTMPTELVRNPMSTHFIPTSMELRQQLQERSEAIRTVNPVDLGLPEELQGYHTLVPLEPSGADRKKFGNWHSIVYRATRTSDGIAHTLRRIENFRLTQQVAFAPIEAWQQIVHPNIVAVKEAFTSRAFNDDSLIVSYAYHPNAKTLFEAHIKTKPPAASTHQQAVYYNRHQHRIQPQQTQQANQQVVPERTLWSYIVQIASAIKKVHERGMAVRMIDATKILVTGQNRVRISSCGIFDVLLYGTPQPDLTALQQDDLMKFGRLIFALCTGNLSAASNANLQKSVETMKNAYSVEIQSLALYLCSKMPKTIDLVLDMIRPKILLEHDDALMATDRLESELMGELENARLFRLMCKFGFINERPEFARDARWSETGDRYIIKLFRDYVFHQVDEHGNPILDLSHVLTCLNKLDAGTDEKLMLVARDEQSCLVVSYKDIKTCVSNAFEELVRATTASQTGK</sequence>
<feature type="domain" description="Serine-threonine/tyrosine-protein kinase catalytic" evidence="8">
    <location>
        <begin position="288"/>
        <end position="423"/>
    </location>
</feature>
<keyword evidence="5 7" id="KW-0067">ATP-binding</keyword>
<dbReference type="OrthoDB" id="204958at2759"/>
<comment type="domain">
    <text evidence="7">Contains a pseudokinase domain. The protein kinase domain is predicted to be catalytically inactive because some of the residues important for catalytic activity are substituted and it lacks the equivalent of the binding site for a peptide substrate. However, it has retained an ATP-binding site and ATP-binding is required for mRNA degradation, stimulating the activity of the PAN2 nuclease in vitro. The nucleotide-binding site is juxtaposed to the RNase active site of PAN2 in the complex and may actually bind nucleosides of a poly(A) RNA rather than ATP, feeding the poly(A)-tail to the active site of the deadenylase and thus increasing the efficiency with which this distributive enzyme degrades oligo(A) RNAs.</text>
</comment>
<dbReference type="InterPro" id="IPR011009">
    <property type="entry name" value="Kinase-like_dom_sf"/>
</dbReference>
<dbReference type="Gene3D" id="6.10.250.3160">
    <property type="match status" value="1"/>
</dbReference>
<accession>A0A8H5B108</accession>
<evidence type="ECO:0000256" key="6">
    <source>
        <dbReference type="ARBA" id="ARBA00023054"/>
    </source>
</evidence>
<name>A0A8H5B108_9AGAR</name>
<dbReference type="FunFam" id="1.10.287.3700:FF:000001">
    <property type="entry name" value="PAN2-PAN3 deadenylation complex subunit PAN3"/>
    <property type="match status" value="1"/>
</dbReference>
<organism evidence="10 11">
    <name type="scientific">Psilocybe cf. subviscida</name>
    <dbReference type="NCBI Taxonomy" id="2480587"/>
    <lineage>
        <taxon>Eukaryota</taxon>
        <taxon>Fungi</taxon>
        <taxon>Dikarya</taxon>
        <taxon>Basidiomycota</taxon>
        <taxon>Agaricomycotina</taxon>
        <taxon>Agaricomycetes</taxon>
        <taxon>Agaricomycetidae</taxon>
        <taxon>Agaricales</taxon>
        <taxon>Agaricineae</taxon>
        <taxon>Strophariaceae</taxon>
        <taxon>Psilocybe</taxon>
    </lineage>
</organism>
<dbReference type="GO" id="GO:0008143">
    <property type="term" value="F:poly(A) binding"/>
    <property type="evidence" value="ECO:0007669"/>
    <property type="project" value="TreeGrafter"/>
</dbReference>
<evidence type="ECO:0000256" key="7">
    <source>
        <dbReference type="HAMAP-Rule" id="MF_03181"/>
    </source>
</evidence>
<evidence type="ECO:0000259" key="9">
    <source>
        <dbReference type="Pfam" id="PF18101"/>
    </source>
</evidence>
<comment type="subcellular location">
    <subcellularLocation>
        <location evidence="1 7">Cytoplasm</location>
    </subcellularLocation>
</comment>
<feature type="coiled-coil region" evidence="7">
    <location>
        <begin position="504"/>
        <end position="542"/>
    </location>
</feature>
<dbReference type="GO" id="GO:0000289">
    <property type="term" value="P:nuclear-transcribed mRNA poly(A) tail shortening"/>
    <property type="evidence" value="ECO:0007669"/>
    <property type="project" value="UniProtKB-UniRule"/>
</dbReference>
<dbReference type="Pfam" id="PF07714">
    <property type="entry name" value="PK_Tyr_Ser-Thr"/>
    <property type="match status" value="1"/>
</dbReference>
<comment type="similarity">
    <text evidence="7">Belongs to the protein kinase superfamily. PAN3 family.</text>
</comment>
<comment type="caution">
    <text evidence="10">The sequence shown here is derived from an EMBL/GenBank/DDBJ whole genome shotgun (WGS) entry which is preliminary data.</text>
</comment>
<dbReference type="Gene3D" id="1.10.510.10">
    <property type="entry name" value="Transferase(Phosphotransferase) domain 1"/>
    <property type="match status" value="1"/>
</dbReference>
<dbReference type="Pfam" id="PF25586">
    <property type="entry name" value="zf-CCCH_PAN3"/>
    <property type="match status" value="1"/>
</dbReference>
<comment type="caution">
    <text evidence="7">Lacks conserved residue(s) required for the propagation of feature annotation.</text>
</comment>
<keyword evidence="11" id="KW-1185">Reference proteome</keyword>
<feature type="region of interest" description="Knob domain" evidence="7">
    <location>
        <begin position="543"/>
        <end position="643"/>
    </location>
</feature>
<dbReference type="Gene3D" id="1.20.5.5160">
    <property type="match status" value="1"/>
</dbReference>
<feature type="binding site" evidence="7">
    <location>
        <begin position="404"/>
        <end position="405"/>
    </location>
    <ligand>
        <name>ATP</name>
        <dbReference type="ChEBI" id="CHEBI:30616"/>
    </ligand>
</feature>
<dbReference type="InterPro" id="IPR030844">
    <property type="entry name" value="PAN3"/>
</dbReference>
<dbReference type="Proteomes" id="UP000567179">
    <property type="component" value="Unassembled WGS sequence"/>
</dbReference>
<dbReference type="PANTHER" id="PTHR12272">
    <property type="entry name" value="DEADENYLATION COMPLEX SUBUNIT PAN3"/>
    <property type="match status" value="1"/>
</dbReference>
<evidence type="ECO:0000256" key="3">
    <source>
        <dbReference type="ARBA" id="ARBA00022664"/>
    </source>
</evidence>
<comment type="subunit">
    <text evidence="7">Homodimer. Forms a heterotrimer with a catalytic subunit PAN2 to form the poly(A)-nuclease (PAN) deadenylation complex. Interacts (via PAM-2 motif) with poly(A)-binding protein PAB1 (via PABC domain), conferring substrate specificity of the enzyme complex.</text>
</comment>
<protein>
    <recommendedName>
        <fullName evidence="7">PAN2-PAN3 deadenylation complex subunit PAN3</fullName>
    </recommendedName>
    <alternativeName>
        <fullName evidence="7">PAB1P-dependent poly(A)-specific ribonuclease</fullName>
    </alternativeName>
    <alternativeName>
        <fullName evidence="7">Poly(A)-nuclease deadenylation complex subunit 3</fullName>
        <shortName evidence="7">PAN deadenylation complex subunit 3</shortName>
    </alternativeName>
</protein>
<evidence type="ECO:0000256" key="1">
    <source>
        <dbReference type="ARBA" id="ARBA00004496"/>
    </source>
</evidence>
<keyword evidence="3 7" id="KW-0507">mRNA processing</keyword>